<feature type="chain" id="PRO_5037012023" evidence="1">
    <location>
        <begin position="20"/>
        <end position="288"/>
    </location>
</feature>
<dbReference type="PANTHER" id="PTHR45908">
    <property type="entry name" value="PROTEIN CBG11750-RELATED"/>
    <property type="match status" value="1"/>
</dbReference>
<protein>
    <submittedName>
        <fullName evidence="4">Fungal lipase-like domain-containing protein</fullName>
    </submittedName>
</protein>
<evidence type="ECO:0000313" key="4">
    <source>
        <dbReference type="WBParaSite" id="ACRNAN_scaffold1863.g12460.t1"/>
    </source>
</evidence>
<dbReference type="GO" id="GO:0006629">
    <property type="term" value="P:lipid metabolic process"/>
    <property type="evidence" value="ECO:0007669"/>
    <property type="project" value="InterPro"/>
</dbReference>
<dbReference type="InterPro" id="IPR002921">
    <property type="entry name" value="Fungal_lipase-type"/>
</dbReference>
<evidence type="ECO:0000313" key="3">
    <source>
        <dbReference type="Proteomes" id="UP000887540"/>
    </source>
</evidence>
<dbReference type="CDD" id="cd00519">
    <property type="entry name" value="Lipase_3"/>
    <property type="match status" value="1"/>
</dbReference>
<reference evidence="4" key="1">
    <citation type="submission" date="2022-11" db="UniProtKB">
        <authorList>
            <consortium name="WormBaseParasite"/>
        </authorList>
    </citation>
    <scope>IDENTIFICATION</scope>
</reference>
<evidence type="ECO:0000259" key="2">
    <source>
        <dbReference type="Pfam" id="PF01764"/>
    </source>
</evidence>
<dbReference type="Gene3D" id="3.40.50.1820">
    <property type="entry name" value="alpha/beta hydrolase"/>
    <property type="match status" value="1"/>
</dbReference>
<accession>A0A914D550</accession>
<dbReference type="SUPFAM" id="SSF53474">
    <property type="entry name" value="alpha/beta-Hydrolases"/>
    <property type="match status" value="1"/>
</dbReference>
<proteinExistence type="predicted"/>
<evidence type="ECO:0000256" key="1">
    <source>
        <dbReference type="SAM" id="SignalP"/>
    </source>
</evidence>
<sequence length="288" mass="31600">MKVIISFLSLFLVFENGYCAYSDNIARTKLLPMAAAAYYNNKSIDACVTNSFKSAKILGKYKSGFLFNTHTAISVVSNDDKAIIVAFGGDSTFTDVVLVDPKEYYGNKTTFIGGGQVSSYIYNNWKSLWDAGIQDDLLSAKNTYAGYQLWVTGHNIGGAFASITSAYVLKLGFYTSSQVSLYTFGQPRVGDNAFATAHDQLLGGSSYRVTHRQDPIPHVPKETDDGYYHHENEIFYNNDMTVGDGYAECDADESSSCSDGNLVDLSLDDHRHYFNVEVAQFGAAGCQS</sequence>
<keyword evidence="1" id="KW-0732">Signal</keyword>
<organism evidence="3 4">
    <name type="scientific">Acrobeloides nanus</name>
    <dbReference type="NCBI Taxonomy" id="290746"/>
    <lineage>
        <taxon>Eukaryota</taxon>
        <taxon>Metazoa</taxon>
        <taxon>Ecdysozoa</taxon>
        <taxon>Nematoda</taxon>
        <taxon>Chromadorea</taxon>
        <taxon>Rhabditida</taxon>
        <taxon>Tylenchina</taxon>
        <taxon>Cephalobomorpha</taxon>
        <taxon>Cephaloboidea</taxon>
        <taxon>Cephalobidae</taxon>
        <taxon>Acrobeloides</taxon>
    </lineage>
</organism>
<dbReference type="WBParaSite" id="ACRNAN_scaffold1863.g12460.t1">
    <property type="protein sequence ID" value="ACRNAN_scaffold1863.g12460.t1"/>
    <property type="gene ID" value="ACRNAN_scaffold1863.g12460"/>
</dbReference>
<dbReference type="InterPro" id="IPR029058">
    <property type="entry name" value="AB_hydrolase_fold"/>
</dbReference>
<keyword evidence="3" id="KW-1185">Reference proteome</keyword>
<feature type="signal peptide" evidence="1">
    <location>
        <begin position="1"/>
        <end position="19"/>
    </location>
</feature>
<feature type="domain" description="Fungal lipase-type" evidence="2">
    <location>
        <begin position="85"/>
        <end position="222"/>
    </location>
</feature>
<dbReference type="Proteomes" id="UP000887540">
    <property type="component" value="Unplaced"/>
</dbReference>
<dbReference type="AlphaFoldDB" id="A0A914D550"/>
<name>A0A914D550_9BILA</name>
<dbReference type="Pfam" id="PF01764">
    <property type="entry name" value="Lipase_3"/>
    <property type="match status" value="1"/>
</dbReference>